<dbReference type="AlphaFoldDB" id="A0A2S8JPZ8"/>
<reference evidence="2 3" key="1">
    <citation type="submission" date="2018-06" db="EMBL/GenBank/DDBJ databases">
        <authorList>
            <consortium name="Pathogen Informatics"/>
            <person name="Doyle S."/>
        </authorList>
    </citation>
    <scope>NUCLEOTIDE SEQUENCE [LARGE SCALE GENOMIC DNA]</scope>
    <source>
        <strain evidence="2 3">NCTC10082</strain>
    </source>
</reference>
<dbReference type="EMBL" id="UFZA01000002">
    <property type="protein sequence ID" value="STE71619.1"/>
    <property type="molecule type" value="Genomic_DNA"/>
</dbReference>
<reference evidence="1 4" key="2">
    <citation type="submission" date="2018-08" db="EMBL/GenBank/DDBJ databases">
        <authorList>
            <consortium name="PulseNet: The National Subtyping Network for Foodborne Disease Surveillance"/>
            <person name="Tarr C.L."/>
            <person name="Trees E."/>
            <person name="Katz L.S."/>
            <person name="Carleton-Romer H.A."/>
            <person name="Stroika S."/>
            <person name="Kucerova Z."/>
            <person name="Roache K.F."/>
            <person name="Sabol A.L."/>
            <person name="Besser J."/>
            <person name="Gerner-Smidt P."/>
        </authorList>
    </citation>
    <scope>NUCLEOTIDE SEQUENCE [LARGE SCALE GENOMIC DNA]</scope>
    <source>
        <strain evidence="1 4">PNUSAE011918</strain>
    </source>
</reference>
<dbReference type="EMBL" id="AASCBU010000001">
    <property type="protein sequence ID" value="EFA8782706.1"/>
    <property type="molecule type" value="Genomic_DNA"/>
</dbReference>
<dbReference type="Proteomes" id="UP000255164">
    <property type="component" value="Unassembled WGS sequence"/>
</dbReference>
<evidence type="ECO:0000313" key="3">
    <source>
        <dbReference type="Proteomes" id="UP000255164"/>
    </source>
</evidence>
<evidence type="ECO:0000313" key="2">
    <source>
        <dbReference type="EMBL" id="STE71619.1"/>
    </source>
</evidence>
<proteinExistence type="predicted"/>
<accession>A0A2S8JPZ8</accession>
<evidence type="ECO:0000313" key="4">
    <source>
        <dbReference type="Proteomes" id="UP000567387"/>
    </source>
</evidence>
<sequence length="59" mass="6496">MNTHEAISKLPDTCRAVIKREEGRVVIVRVLSDDERIASLLAFLELAETAGYTITPPDA</sequence>
<gene>
    <name evidence="1" type="ORF">C2R31_000480</name>
    <name evidence="2" type="ORF">NCTC10082_04511</name>
</gene>
<evidence type="ECO:0000313" key="1">
    <source>
        <dbReference type="EMBL" id="EFA8782706.1"/>
    </source>
</evidence>
<protein>
    <submittedName>
        <fullName evidence="1">Uncharacterized protein</fullName>
    </submittedName>
</protein>
<dbReference type="Proteomes" id="UP000567387">
    <property type="component" value="Unassembled WGS sequence"/>
</dbReference>
<name>A0A2S8JPZ8_ECOLX</name>
<dbReference type="RefSeq" id="WP_064226197.1">
    <property type="nucleotide sequence ID" value="NZ_BKBY01000064.1"/>
</dbReference>
<organism evidence="1 4">
    <name type="scientific">Escherichia coli</name>
    <dbReference type="NCBI Taxonomy" id="562"/>
    <lineage>
        <taxon>Bacteria</taxon>
        <taxon>Pseudomonadati</taxon>
        <taxon>Pseudomonadota</taxon>
        <taxon>Gammaproteobacteria</taxon>
        <taxon>Enterobacterales</taxon>
        <taxon>Enterobacteriaceae</taxon>
        <taxon>Escherichia</taxon>
    </lineage>
</organism>